<feature type="modified residue" description="4-aspartylphosphate" evidence="9">
    <location>
        <position position="699"/>
    </location>
</feature>
<sequence>MTAAPSGAGGTGAAGGPAGARLRILIIEDVDADYRLLVRHLQREGRAVDCRQVSGVAALGQALADGGWQLVLADHQLPGFDFDSQLARLREALPEVPVILVSGTIGEERAVDLLRLGIADFVLKDRLARLGPAIDRCLDDQRRRAEARAAAQALAEGEAFSRAVLESLGDGLFVAQDGRLVFCNPALPAMLGLDAATLCAQPLDTLASPATRARWVAACTPAGADAGAGAGSAAGGAGAPGRADDEDDAAAGAADGGTIALLRHDGQPLWLGLRRTPFVHRGRPAVLGLLRDMTEPRRIVAELERHRHDLEALVEERTHRAEAANRAKSAFLANMSHEIRTPLNALMGMVHLLRGEVSEPVAAQRLRVVDEAANHLLHLLDEVLDLSRIESGKLRLEAIDFALDALIDRSLALVEGQARGKGLALRRDGAVPAGLVLRGDPTRLSQALLNLLGNAVKFTERGEVRLACAVTPEPGEPARCRVALTVHDSGIGIAPERQAHIFSAFEQADGSTTRRYGGSGLGLAITRHLAGLMGGEVRVSSRPGHGSAFTFSAVLDLAPAGAPAEALPPGAPRTDGEPGRSDASGPASGAATGLHRAGRDAGPEAGSFVAPPGFDACGVPLADPSAAAASNGDAPDDVAARLRRRHGGRRLLLVEDNAVNQLLTCELLHAVGLEVDAVEDGLAALRLAAERDYALVLMDVQMPGLDGLQATRAMRRLPRIAARPIIAMTANAFREDREACLAAGMNDHIGKPVRPRTLYEVLLHWLDLGEAPASTATEPAAQG</sequence>
<dbReference type="InterPro" id="IPR003661">
    <property type="entry name" value="HisK_dim/P_dom"/>
</dbReference>
<dbReference type="PROSITE" id="PS50110">
    <property type="entry name" value="RESPONSE_REGULATORY"/>
    <property type="match status" value="2"/>
</dbReference>
<dbReference type="PROSITE" id="PS50109">
    <property type="entry name" value="HIS_KIN"/>
    <property type="match status" value="1"/>
</dbReference>
<dbReference type="InterPro" id="IPR004358">
    <property type="entry name" value="Sig_transdc_His_kin-like_C"/>
</dbReference>
<dbReference type="InterPro" id="IPR000700">
    <property type="entry name" value="PAS-assoc_C"/>
</dbReference>
<feature type="compositionally biased region" description="Gly residues" evidence="10">
    <location>
        <begin position="227"/>
        <end position="239"/>
    </location>
</feature>
<feature type="domain" description="Histidine kinase" evidence="11">
    <location>
        <begin position="334"/>
        <end position="557"/>
    </location>
</feature>
<dbReference type="InterPro" id="IPR036097">
    <property type="entry name" value="HisK_dim/P_sf"/>
</dbReference>
<feature type="domain" description="PAC" evidence="13">
    <location>
        <begin position="255"/>
        <end position="305"/>
    </location>
</feature>
<evidence type="ECO:0000313" key="14">
    <source>
        <dbReference type="EMBL" id="GAP37655.1"/>
    </source>
</evidence>
<evidence type="ECO:0000256" key="5">
    <source>
        <dbReference type="ARBA" id="ARBA00023012"/>
    </source>
</evidence>
<dbReference type="Pfam" id="PF00512">
    <property type="entry name" value="HisKA"/>
    <property type="match status" value="1"/>
</dbReference>
<dbReference type="CDD" id="cd16922">
    <property type="entry name" value="HATPase_EvgS-ArcB-TorS-like"/>
    <property type="match status" value="1"/>
</dbReference>
<dbReference type="Gene3D" id="3.30.450.20">
    <property type="entry name" value="PAS domain"/>
    <property type="match status" value="1"/>
</dbReference>
<dbReference type="Pfam" id="PF00072">
    <property type="entry name" value="Response_reg"/>
    <property type="match status" value="2"/>
</dbReference>
<evidence type="ECO:0000256" key="7">
    <source>
        <dbReference type="ARBA" id="ARBA00058004"/>
    </source>
</evidence>
<dbReference type="AlphaFoldDB" id="A0A0K8P638"/>
<feature type="domain" description="Response regulatory" evidence="12">
    <location>
        <begin position="650"/>
        <end position="766"/>
    </location>
</feature>
<feature type="region of interest" description="Disordered" evidence="10">
    <location>
        <begin position="562"/>
        <end position="607"/>
    </location>
</feature>
<evidence type="ECO:0000259" key="11">
    <source>
        <dbReference type="PROSITE" id="PS50109"/>
    </source>
</evidence>
<dbReference type="InterPro" id="IPR035965">
    <property type="entry name" value="PAS-like_dom_sf"/>
</dbReference>
<organism evidence="14 15">
    <name type="scientific">Piscinibacter sakaiensis</name>
    <name type="common">Ideonella sakaiensis</name>
    <dbReference type="NCBI Taxonomy" id="1547922"/>
    <lineage>
        <taxon>Bacteria</taxon>
        <taxon>Pseudomonadati</taxon>
        <taxon>Pseudomonadota</taxon>
        <taxon>Betaproteobacteria</taxon>
        <taxon>Burkholderiales</taxon>
        <taxon>Sphaerotilaceae</taxon>
        <taxon>Piscinibacter</taxon>
    </lineage>
</organism>
<comment type="caution">
    <text evidence="14">The sequence shown here is derived from an EMBL/GenBank/DDBJ whole genome shotgun (WGS) entry which is preliminary data.</text>
</comment>
<dbReference type="InterPro" id="IPR005467">
    <property type="entry name" value="His_kinase_dom"/>
</dbReference>
<feature type="domain" description="Response regulatory" evidence="12">
    <location>
        <begin position="23"/>
        <end position="139"/>
    </location>
</feature>
<dbReference type="SMART" id="SM00448">
    <property type="entry name" value="REC"/>
    <property type="match status" value="2"/>
</dbReference>
<dbReference type="Gene3D" id="3.30.565.10">
    <property type="entry name" value="Histidine kinase-like ATPase, C-terminal domain"/>
    <property type="match status" value="1"/>
</dbReference>
<comment type="function">
    <text evidence="7">Member of the two-component regulatory system BvgS/BvgA. Phosphorylates BvgA via a four-step phosphorelay in response to environmental signals.</text>
</comment>
<feature type="region of interest" description="Disordered" evidence="10">
    <location>
        <begin position="227"/>
        <end position="251"/>
    </location>
</feature>
<dbReference type="SMART" id="SM00091">
    <property type="entry name" value="PAS"/>
    <property type="match status" value="1"/>
</dbReference>
<dbReference type="SMART" id="SM00388">
    <property type="entry name" value="HisKA"/>
    <property type="match status" value="1"/>
</dbReference>
<evidence type="ECO:0000256" key="4">
    <source>
        <dbReference type="ARBA" id="ARBA00022729"/>
    </source>
</evidence>
<evidence type="ECO:0000256" key="2">
    <source>
        <dbReference type="ARBA" id="ARBA00012438"/>
    </source>
</evidence>
<keyword evidence="4" id="KW-0732">Signal</keyword>
<evidence type="ECO:0000259" key="12">
    <source>
        <dbReference type="PROSITE" id="PS50110"/>
    </source>
</evidence>
<dbReference type="CDD" id="cd00082">
    <property type="entry name" value="HisKA"/>
    <property type="match status" value="1"/>
</dbReference>
<protein>
    <recommendedName>
        <fullName evidence="8">Virulence sensor protein BvgS</fullName>
        <ecNumber evidence="2">2.7.13.3</ecNumber>
    </recommendedName>
</protein>
<dbReference type="Proteomes" id="UP000037660">
    <property type="component" value="Unassembled WGS sequence"/>
</dbReference>
<accession>A0A0K8P638</accession>
<evidence type="ECO:0000256" key="3">
    <source>
        <dbReference type="ARBA" id="ARBA00022553"/>
    </source>
</evidence>
<dbReference type="SMART" id="SM00387">
    <property type="entry name" value="HATPase_c"/>
    <property type="match status" value="1"/>
</dbReference>
<dbReference type="PANTHER" id="PTHR45339">
    <property type="entry name" value="HYBRID SIGNAL TRANSDUCTION HISTIDINE KINASE J"/>
    <property type="match status" value="1"/>
</dbReference>
<evidence type="ECO:0000256" key="8">
    <source>
        <dbReference type="ARBA" id="ARBA00070152"/>
    </source>
</evidence>
<evidence type="ECO:0000256" key="9">
    <source>
        <dbReference type="PROSITE-ProRule" id="PRU00169"/>
    </source>
</evidence>
<evidence type="ECO:0000313" key="15">
    <source>
        <dbReference type="Proteomes" id="UP000037660"/>
    </source>
</evidence>
<dbReference type="InterPro" id="IPR000014">
    <property type="entry name" value="PAS"/>
</dbReference>
<dbReference type="PANTHER" id="PTHR45339:SF3">
    <property type="entry name" value="HISTIDINE KINASE"/>
    <property type="match status" value="1"/>
</dbReference>
<dbReference type="EC" id="2.7.13.3" evidence="2"/>
<dbReference type="GO" id="GO:0000155">
    <property type="term" value="F:phosphorelay sensor kinase activity"/>
    <property type="evidence" value="ECO:0007669"/>
    <property type="project" value="InterPro"/>
</dbReference>
<name>A0A0K8P638_PISS1</name>
<dbReference type="RefSeq" id="WP_054021580.1">
    <property type="nucleotide sequence ID" value="NZ_BBYR01000053.1"/>
</dbReference>
<dbReference type="Gene3D" id="1.10.287.130">
    <property type="match status" value="1"/>
</dbReference>
<dbReference type="InterPro" id="IPR003594">
    <property type="entry name" value="HATPase_dom"/>
</dbReference>
<dbReference type="SUPFAM" id="SSF55874">
    <property type="entry name" value="ATPase domain of HSP90 chaperone/DNA topoisomerase II/histidine kinase"/>
    <property type="match status" value="1"/>
</dbReference>
<dbReference type="CDD" id="cd17546">
    <property type="entry name" value="REC_hyHK_CKI1_RcsC-like"/>
    <property type="match status" value="1"/>
</dbReference>
<dbReference type="FunFam" id="3.30.565.10:FF:000010">
    <property type="entry name" value="Sensor histidine kinase RcsC"/>
    <property type="match status" value="1"/>
</dbReference>
<dbReference type="EMBL" id="BBYR01000053">
    <property type="protein sequence ID" value="GAP37655.1"/>
    <property type="molecule type" value="Genomic_DNA"/>
</dbReference>
<reference evidence="15" key="1">
    <citation type="submission" date="2015-07" db="EMBL/GenBank/DDBJ databases">
        <title>Discovery of a poly(ethylene terephthalate assimilation.</title>
        <authorList>
            <person name="Yoshida S."/>
            <person name="Hiraga K."/>
            <person name="Takehana T."/>
            <person name="Taniguchi I."/>
            <person name="Yamaji H."/>
            <person name="Maeda Y."/>
            <person name="Toyohara K."/>
            <person name="Miyamoto K."/>
            <person name="Kimura Y."/>
            <person name="Oda K."/>
        </authorList>
    </citation>
    <scope>NUCLEOTIDE SEQUENCE [LARGE SCALE GENOMIC DNA]</scope>
    <source>
        <strain evidence="15">NBRC 110686 / TISTR 2288 / 201-F6</strain>
    </source>
</reference>
<dbReference type="SUPFAM" id="SSF47384">
    <property type="entry name" value="Homodimeric domain of signal transducing histidine kinase"/>
    <property type="match status" value="1"/>
</dbReference>
<keyword evidence="6" id="KW-0843">Virulence</keyword>
<dbReference type="STRING" id="1547922.ISF6_3600"/>
<dbReference type="InterPro" id="IPR011006">
    <property type="entry name" value="CheY-like_superfamily"/>
</dbReference>
<dbReference type="PRINTS" id="PR00344">
    <property type="entry name" value="BCTRLSENSOR"/>
</dbReference>
<feature type="modified residue" description="4-aspartylphosphate" evidence="9">
    <location>
        <position position="74"/>
    </location>
</feature>
<gene>
    <name evidence="14" type="ORF">ISF6_3600</name>
</gene>
<dbReference type="Pfam" id="PF02518">
    <property type="entry name" value="HATPase_c"/>
    <property type="match status" value="1"/>
</dbReference>
<dbReference type="CDD" id="cd00130">
    <property type="entry name" value="PAS"/>
    <property type="match status" value="1"/>
</dbReference>
<reference evidence="14 15" key="2">
    <citation type="journal article" date="2016" name="Science">
        <title>A bacterium that degrades and assimilates poly(ethylene terephthalate).</title>
        <authorList>
            <person name="Yoshida S."/>
            <person name="Hiraga K."/>
            <person name="Takehana T."/>
            <person name="Taniguchi I."/>
            <person name="Yamaji H."/>
            <person name="Maeda Y."/>
            <person name="Toyohara K."/>
            <person name="Miyamoto K."/>
            <person name="Kimura Y."/>
            <person name="Oda K."/>
        </authorList>
    </citation>
    <scope>NUCLEOTIDE SEQUENCE [LARGE SCALE GENOMIC DNA]</scope>
    <source>
        <strain evidence="15">NBRC 110686 / TISTR 2288 / 201-F6</strain>
    </source>
</reference>
<keyword evidence="3 9" id="KW-0597">Phosphoprotein</keyword>
<keyword evidence="5" id="KW-0902">Two-component regulatory system</keyword>
<keyword evidence="15" id="KW-1185">Reference proteome</keyword>
<proteinExistence type="predicted"/>
<dbReference type="Pfam" id="PF13426">
    <property type="entry name" value="PAS_9"/>
    <property type="match status" value="1"/>
</dbReference>
<evidence type="ECO:0000256" key="10">
    <source>
        <dbReference type="SAM" id="MobiDB-lite"/>
    </source>
</evidence>
<dbReference type="PROSITE" id="PS50113">
    <property type="entry name" value="PAC"/>
    <property type="match status" value="1"/>
</dbReference>
<evidence type="ECO:0000259" key="13">
    <source>
        <dbReference type="PROSITE" id="PS50113"/>
    </source>
</evidence>
<dbReference type="InterPro" id="IPR001789">
    <property type="entry name" value="Sig_transdc_resp-reg_receiver"/>
</dbReference>
<evidence type="ECO:0000256" key="1">
    <source>
        <dbReference type="ARBA" id="ARBA00000085"/>
    </source>
</evidence>
<dbReference type="InterPro" id="IPR036890">
    <property type="entry name" value="HATPase_C_sf"/>
</dbReference>
<dbReference type="Gene3D" id="3.40.50.2300">
    <property type="match status" value="2"/>
</dbReference>
<comment type="catalytic activity">
    <reaction evidence="1">
        <text>ATP + protein L-histidine = ADP + protein N-phospho-L-histidine.</text>
        <dbReference type="EC" id="2.7.13.3"/>
    </reaction>
</comment>
<dbReference type="SUPFAM" id="SSF52172">
    <property type="entry name" value="CheY-like"/>
    <property type="match status" value="2"/>
</dbReference>
<dbReference type="SUPFAM" id="SSF55785">
    <property type="entry name" value="PYP-like sensor domain (PAS domain)"/>
    <property type="match status" value="1"/>
</dbReference>
<dbReference type="CDD" id="cd00156">
    <property type="entry name" value="REC"/>
    <property type="match status" value="1"/>
</dbReference>
<evidence type="ECO:0000256" key="6">
    <source>
        <dbReference type="ARBA" id="ARBA00023026"/>
    </source>
</evidence>